<protein>
    <submittedName>
        <fullName evidence="3">DUF58 domain-containing protein</fullName>
    </submittedName>
</protein>
<name>A0ABW5XE07_9MICO</name>
<feature type="transmembrane region" description="Helical" evidence="1">
    <location>
        <begin position="12"/>
        <end position="35"/>
    </location>
</feature>
<keyword evidence="1" id="KW-0472">Membrane</keyword>
<dbReference type="RefSeq" id="WP_377465553.1">
    <property type="nucleotide sequence ID" value="NZ_JBHUOP010000002.1"/>
</dbReference>
<dbReference type="PANTHER" id="PTHR34351">
    <property type="entry name" value="SLR1927 PROTEIN-RELATED"/>
    <property type="match status" value="1"/>
</dbReference>
<dbReference type="EMBL" id="JBHUOP010000002">
    <property type="protein sequence ID" value="MFD2839944.1"/>
    <property type="molecule type" value="Genomic_DNA"/>
</dbReference>
<proteinExistence type="predicted"/>
<evidence type="ECO:0000256" key="1">
    <source>
        <dbReference type="SAM" id="Phobius"/>
    </source>
</evidence>
<dbReference type="PANTHER" id="PTHR34351:SF1">
    <property type="entry name" value="SLR1927 PROTEIN"/>
    <property type="match status" value="1"/>
</dbReference>
<reference evidence="4" key="1">
    <citation type="journal article" date="2019" name="Int. J. Syst. Evol. Microbiol.">
        <title>The Global Catalogue of Microorganisms (GCM) 10K type strain sequencing project: providing services to taxonomists for standard genome sequencing and annotation.</title>
        <authorList>
            <consortium name="The Broad Institute Genomics Platform"/>
            <consortium name="The Broad Institute Genome Sequencing Center for Infectious Disease"/>
            <person name="Wu L."/>
            <person name="Ma J."/>
        </authorList>
    </citation>
    <scope>NUCLEOTIDE SEQUENCE [LARGE SCALE GENOMIC DNA]</scope>
    <source>
        <strain evidence="4">KCTC 33576</strain>
    </source>
</reference>
<evidence type="ECO:0000313" key="3">
    <source>
        <dbReference type="EMBL" id="MFD2839944.1"/>
    </source>
</evidence>
<keyword evidence="1" id="KW-0812">Transmembrane</keyword>
<keyword evidence="1" id="KW-1133">Transmembrane helix</keyword>
<comment type="caution">
    <text evidence="3">The sequence shown here is derived from an EMBL/GenBank/DDBJ whole genome shotgun (WGS) entry which is preliminary data.</text>
</comment>
<evidence type="ECO:0000313" key="4">
    <source>
        <dbReference type="Proteomes" id="UP001597391"/>
    </source>
</evidence>
<accession>A0ABW5XE07</accession>
<dbReference type="Proteomes" id="UP001597391">
    <property type="component" value="Unassembled WGS sequence"/>
</dbReference>
<gene>
    <name evidence="3" type="ORF">ACFSYH_05085</name>
</gene>
<evidence type="ECO:0000259" key="2">
    <source>
        <dbReference type="Pfam" id="PF01882"/>
    </source>
</evidence>
<organism evidence="3 4">
    <name type="scientific">Populibacterium corticicola</name>
    <dbReference type="NCBI Taxonomy" id="1812826"/>
    <lineage>
        <taxon>Bacteria</taxon>
        <taxon>Bacillati</taxon>
        <taxon>Actinomycetota</taxon>
        <taxon>Actinomycetes</taxon>
        <taxon>Micrococcales</taxon>
        <taxon>Jonesiaceae</taxon>
        <taxon>Populibacterium</taxon>
    </lineage>
</organism>
<dbReference type="Pfam" id="PF01882">
    <property type="entry name" value="DUF58"/>
    <property type="match status" value="1"/>
</dbReference>
<feature type="transmembrane region" description="Helical" evidence="1">
    <location>
        <begin position="47"/>
        <end position="65"/>
    </location>
</feature>
<keyword evidence="4" id="KW-1185">Reference proteome</keyword>
<sequence length="396" mass="43317">MLRPRSRPTPEIGVGHWSFVPLAWAALGGAGLSLFLGYRYGWAEVQAAGVLALVVVAFAAALTLGRARYRIELALGEENVTVGERAFGRIDVENASKRRLWASTLELPVGSGRAEFSLPSLGSGQTHEELFAVPTRKRAIIIVGPVKSVRTDPLGLARREVVWTEAKHLYVHPQTVLLRGAAAGVLRDLEGQTLRTVTDNDMNFHALREYVPGDDRRAIHWKSSARNQSLMVRQFEDTRRTHTAIVFEETQSRWNDDASFELGVSVFASLGVNTIRGDGDRTLLVSDRVLLSATPKSFLDSTSAIEPAVGEASSCGAEHLARYAQDCSLAFIVTGGSVDSAQLRQEMRNLPPGVRAVVFRCEAGIEAQIRTHRLVTYARIGSLEELPRVLRQAVSA</sequence>
<feature type="domain" description="DUF58" evidence="2">
    <location>
        <begin position="207"/>
        <end position="284"/>
    </location>
</feature>
<dbReference type="InterPro" id="IPR002881">
    <property type="entry name" value="DUF58"/>
</dbReference>